<feature type="transmembrane region" description="Helical" evidence="1">
    <location>
        <begin position="12"/>
        <end position="30"/>
    </location>
</feature>
<comment type="caution">
    <text evidence="2">The sequence shown here is derived from an EMBL/GenBank/DDBJ whole genome shotgun (WGS) entry which is preliminary data.</text>
</comment>
<feature type="transmembrane region" description="Helical" evidence="1">
    <location>
        <begin position="102"/>
        <end position="125"/>
    </location>
</feature>
<evidence type="ECO:0000313" key="2">
    <source>
        <dbReference type="EMBL" id="MDF2256016.1"/>
    </source>
</evidence>
<accession>A0ABT5YWN3</accession>
<name>A0ABT5YWN3_9ACTN</name>
<organism evidence="2 3">
    <name type="scientific">Streptantibioticus ferralitis</name>
    <dbReference type="NCBI Taxonomy" id="236510"/>
    <lineage>
        <taxon>Bacteria</taxon>
        <taxon>Bacillati</taxon>
        <taxon>Actinomycetota</taxon>
        <taxon>Actinomycetes</taxon>
        <taxon>Kitasatosporales</taxon>
        <taxon>Streptomycetaceae</taxon>
        <taxon>Streptantibioticus</taxon>
    </lineage>
</organism>
<keyword evidence="1" id="KW-0472">Membrane</keyword>
<evidence type="ECO:0000313" key="3">
    <source>
        <dbReference type="Proteomes" id="UP001220022"/>
    </source>
</evidence>
<gene>
    <name evidence="2" type="ORF">P2L57_09845</name>
</gene>
<feature type="transmembrane region" description="Helical" evidence="1">
    <location>
        <begin position="50"/>
        <end position="67"/>
    </location>
</feature>
<dbReference type="Proteomes" id="UP001220022">
    <property type="component" value="Unassembled WGS sequence"/>
</dbReference>
<protein>
    <submittedName>
        <fullName evidence="2">Uncharacterized protein</fullName>
    </submittedName>
</protein>
<dbReference type="RefSeq" id="WP_275811519.1">
    <property type="nucleotide sequence ID" value="NZ_BAAANM010000018.1"/>
</dbReference>
<sequence length="147" mass="16052">MRWGTQPRWARWVAVVYIIGFVEGTGSHAYDLFVGGLHAYRGSPLPSQLLFHALLGLDLLAAAWVALTRPAGPILGAAIMVADLTANWWGNWTGILRHPLDYLQPVGLTPMTLFGLFVFATVAPLHRSFRAPWLRSSSADGGRSSRG</sequence>
<keyword evidence="3" id="KW-1185">Reference proteome</keyword>
<evidence type="ECO:0000256" key="1">
    <source>
        <dbReference type="SAM" id="Phobius"/>
    </source>
</evidence>
<keyword evidence="1" id="KW-1133">Transmembrane helix</keyword>
<reference evidence="2 3" key="1">
    <citation type="submission" date="2023-03" db="EMBL/GenBank/DDBJ databases">
        <title>Draft genome sequence of type strain Streptomyces ferralitis JCM 14344.</title>
        <authorList>
            <person name="Klaysubun C."/>
            <person name="Duangmal K."/>
        </authorList>
    </citation>
    <scope>NUCLEOTIDE SEQUENCE [LARGE SCALE GENOMIC DNA]</scope>
    <source>
        <strain evidence="2 3">JCM 14344</strain>
    </source>
</reference>
<proteinExistence type="predicted"/>
<dbReference type="EMBL" id="JARHTQ010000005">
    <property type="protein sequence ID" value="MDF2256016.1"/>
    <property type="molecule type" value="Genomic_DNA"/>
</dbReference>
<feature type="transmembrane region" description="Helical" evidence="1">
    <location>
        <begin position="74"/>
        <end position="90"/>
    </location>
</feature>
<keyword evidence="1" id="KW-0812">Transmembrane</keyword>